<feature type="region of interest" description="Disordered" evidence="1">
    <location>
        <begin position="418"/>
        <end position="467"/>
    </location>
</feature>
<protein>
    <submittedName>
        <fullName evidence="2">Uncharacterized protein</fullName>
    </submittedName>
</protein>
<evidence type="ECO:0000256" key="1">
    <source>
        <dbReference type="SAM" id="MobiDB-lite"/>
    </source>
</evidence>
<organism evidence="2 3">
    <name type="scientific">Nocardia uniformis</name>
    <dbReference type="NCBI Taxonomy" id="53432"/>
    <lineage>
        <taxon>Bacteria</taxon>
        <taxon>Bacillati</taxon>
        <taxon>Actinomycetota</taxon>
        <taxon>Actinomycetes</taxon>
        <taxon>Mycobacteriales</taxon>
        <taxon>Nocardiaceae</taxon>
        <taxon>Nocardia</taxon>
    </lineage>
</organism>
<feature type="compositionally biased region" description="Basic residues" evidence="1">
    <location>
        <begin position="452"/>
        <end position="467"/>
    </location>
</feature>
<evidence type="ECO:0000313" key="3">
    <source>
        <dbReference type="Proteomes" id="UP000586827"/>
    </source>
</evidence>
<dbReference type="RefSeq" id="WP_067522017.1">
    <property type="nucleotide sequence ID" value="NZ_JABELX010000011.1"/>
</dbReference>
<sequence length="467" mass="50349">MSNTGNPDLGGSEQAGSPTTWTPWRAAHAYAAAMLELSTSGLGGDDGNPADFDVTIMLITYALADYARSEGITVTRPADLADLSIKELWRRLATDPLMASIALASPTDHAVAPAEGDPLHALFHRMKTEVDANGRSHGARGGEQAWYARGEDGQALVGYTLWTYIPPADRDAGRTPLRFLTAKAEGTPDAQDPLPNPPAPQAFQVSEYMAADQLWPERGTGPWAVRVMQGNLGGRMLLMHYMASVDDRDIGVPADLTAPRKPGESADEYAQRQRLSTLYLETHVLAADWSPTVADELMHIRPSDATNAVEAITEVAKGWWTAAGYRGTIDDLVPAMTVLLDGLVAPERRSDVQRVLNVIIEGGGVALDRVRLRLMGAAQGAPFEALHLAAAFTSAMYQNRTCVPDPKTESLRLAQEGMRMAEGKFDKPETSAPASMSPTPAKSAQSADARKKAARKTARKSRRQGRR</sequence>
<reference evidence="2 3" key="1">
    <citation type="submission" date="2020-05" db="EMBL/GenBank/DDBJ databases">
        <title>MicrobeNet Type strains.</title>
        <authorList>
            <person name="Nicholson A.C."/>
        </authorList>
    </citation>
    <scope>NUCLEOTIDE SEQUENCE [LARGE SCALE GENOMIC DNA]</scope>
    <source>
        <strain evidence="2 3">JCM 3224</strain>
    </source>
</reference>
<gene>
    <name evidence="2" type="ORF">HLB23_28345</name>
</gene>
<dbReference type="EMBL" id="JABELX010000011">
    <property type="protein sequence ID" value="NNH73718.1"/>
    <property type="molecule type" value="Genomic_DNA"/>
</dbReference>
<accession>A0A849C7K0</accession>
<proteinExistence type="predicted"/>
<keyword evidence="3" id="KW-1185">Reference proteome</keyword>
<feature type="region of interest" description="Disordered" evidence="1">
    <location>
        <begin position="1"/>
        <end position="20"/>
    </location>
</feature>
<comment type="caution">
    <text evidence="2">The sequence shown here is derived from an EMBL/GenBank/DDBJ whole genome shotgun (WGS) entry which is preliminary data.</text>
</comment>
<feature type="compositionally biased region" description="Basic and acidic residues" evidence="1">
    <location>
        <begin position="419"/>
        <end position="429"/>
    </location>
</feature>
<dbReference type="AlphaFoldDB" id="A0A849C7K0"/>
<name>A0A849C7K0_9NOCA</name>
<evidence type="ECO:0000313" key="2">
    <source>
        <dbReference type="EMBL" id="NNH73718.1"/>
    </source>
</evidence>
<dbReference type="Proteomes" id="UP000586827">
    <property type="component" value="Unassembled WGS sequence"/>
</dbReference>